<protein>
    <submittedName>
        <fullName evidence="1">Uncharacterized protein</fullName>
    </submittedName>
</protein>
<organism evidence="1 2">
    <name type="scientific">Frigoriglobus tundricola</name>
    <dbReference type="NCBI Taxonomy" id="2774151"/>
    <lineage>
        <taxon>Bacteria</taxon>
        <taxon>Pseudomonadati</taxon>
        <taxon>Planctomycetota</taxon>
        <taxon>Planctomycetia</taxon>
        <taxon>Gemmatales</taxon>
        <taxon>Gemmataceae</taxon>
        <taxon>Frigoriglobus</taxon>
    </lineage>
</organism>
<name>A0A6M5Z092_9BACT</name>
<keyword evidence="2" id="KW-1185">Reference proteome</keyword>
<evidence type="ECO:0000313" key="2">
    <source>
        <dbReference type="Proteomes" id="UP000503447"/>
    </source>
</evidence>
<dbReference type="KEGG" id="ftj:FTUN_6736"/>
<dbReference type="EMBL" id="CP053452">
    <property type="protein sequence ID" value="QJW99136.1"/>
    <property type="molecule type" value="Genomic_DNA"/>
</dbReference>
<dbReference type="Proteomes" id="UP000503447">
    <property type="component" value="Chromosome"/>
</dbReference>
<reference evidence="2" key="1">
    <citation type="submission" date="2020-05" db="EMBL/GenBank/DDBJ databases">
        <title>Frigoriglobus tundricola gen. nov., sp. nov., a psychrotolerant cellulolytic planctomycete of the family Gemmataceae with two divergent copies of 16S rRNA gene.</title>
        <authorList>
            <person name="Kulichevskaya I.S."/>
            <person name="Ivanova A.A."/>
            <person name="Naumoff D.G."/>
            <person name="Beletsky A.V."/>
            <person name="Rijpstra W.I.C."/>
            <person name="Sinninghe Damste J.S."/>
            <person name="Mardanov A.V."/>
            <person name="Ravin N.V."/>
            <person name="Dedysh S.N."/>
        </authorList>
    </citation>
    <scope>NUCLEOTIDE SEQUENCE [LARGE SCALE GENOMIC DNA]</scope>
    <source>
        <strain evidence="2">PL17</strain>
    </source>
</reference>
<evidence type="ECO:0000313" key="1">
    <source>
        <dbReference type="EMBL" id="QJW99136.1"/>
    </source>
</evidence>
<sequence length="59" mass="6757">MNARSGGSGSVCNARRSRRYPVAISVLGRCPAGTDRYRFNSYPHRSRILEYPSLRRLDR</sequence>
<accession>A0A6M5Z092</accession>
<gene>
    <name evidence="1" type="ORF">FTUN_6736</name>
</gene>
<proteinExistence type="predicted"/>
<dbReference type="AlphaFoldDB" id="A0A6M5Z092"/>